<feature type="region of interest" description="Disordered" evidence="1">
    <location>
        <begin position="186"/>
        <end position="208"/>
    </location>
</feature>
<feature type="compositionally biased region" description="Basic and acidic residues" evidence="1">
    <location>
        <begin position="1"/>
        <end position="10"/>
    </location>
</feature>
<accession>A0AAD3NRJ5</accession>
<protein>
    <submittedName>
        <fullName evidence="2">Uncharacterized protein</fullName>
    </submittedName>
</protein>
<dbReference type="AlphaFoldDB" id="A0AAD3NRJ5"/>
<keyword evidence="3" id="KW-1185">Reference proteome</keyword>
<gene>
    <name evidence="2" type="ORF">SUGI_1217760</name>
</gene>
<evidence type="ECO:0000256" key="1">
    <source>
        <dbReference type="SAM" id="MobiDB-lite"/>
    </source>
</evidence>
<reference evidence="2" key="1">
    <citation type="submission" date="2022-12" db="EMBL/GenBank/DDBJ databases">
        <title>Chromosome-Level Genome Assembly of Japanese Cedar (Cryptomeriajaponica D. Don).</title>
        <authorList>
            <person name="Fujino T."/>
            <person name="Yamaguchi K."/>
            <person name="Yokoyama T."/>
            <person name="Hamanaka T."/>
            <person name="Harazono Y."/>
            <person name="Kamada H."/>
            <person name="Kobayashi W."/>
            <person name="Ujino-Ihara T."/>
            <person name="Uchiyama K."/>
            <person name="Matsumoto A."/>
            <person name="Izuno A."/>
            <person name="Tsumura Y."/>
            <person name="Toyoda A."/>
            <person name="Shigenobu S."/>
            <person name="Moriguchi Y."/>
            <person name="Ueno S."/>
            <person name="Kasahara M."/>
        </authorList>
    </citation>
    <scope>NUCLEOTIDE SEQUENCE</scope>
</reference>
<evidence type="ECO:0000313" key="3">
    <source>
        <dbReference type="Proteomes" id="UP001234787"/>
    </source>
</evidence>
<organism evidence="2 3">
    <name type="scientific">Cryptomeria japonica</name>
    <name type="common">Japanese cedar</name>
    <name type="synonym">Cupressus japonica</name>
    <dbReference type="NCBI Taxonomy" id="3369"/>
    <lineage>
        <taxon>Eukaryota</taxon>
        <taxon>Viridiplantae</taxon>
        <taxon>Streptophyta</taxon>
        <taxon>Embryophyta</taxon>
        <taxon>Tracheophyta</taxon>
        <taxon>Spermatophyta</taxon>
        <taxon>Pinopsida</taxon>
        <taxon>Pinidae</taxon>
        <taxon>Conifers II</taxon>
        <taxon>Cupressales</taxon>
        <taxon>Cupressaceae</taxon>
        <taxon>Cryptomeria</taxon>
    </lineage>
</organism>
<dbReference type="EMBL" id="BSEH01000020">
    <property type="protein sequence ID" value="GLJ56322.1"/>
    <property type="molecule type" value="Genomic_DNA"/>
</dbReference>
<comment type="caution">
    <text evidence="2">The sequence shown here is derived from an EMBL/GenBank/DDBJ whole genome shotgun (WGS) entry which is preliminary data.</text>
</comment>
<proteinExistence type="predicted"/>
<evidence type="ECO:0000313" key="2">
    <source>
        <dbReference type="EMBL" id="GLJ56322.1"/>
    </source>
</evidence>
<name>A0AAD3NRJ5_CRYJA</name>
<dbReference type="Proteomes" id="UP001234787">
    <property type="component" value="Unassembled WGS sequence"/>
</dbReference>
<feature type="region of interest" description="Disordered" evidence="1">
    <location>
        <begin position="249"/>
        <end position="275"/>
    </location>
</feature>
<feature type="region of interest" description="Disordered" evidence="1">
    <location>
        <begin position="1"/>
        <end position="26"/>
    </location>
</feature>
<sequence>MRRDGPKGYTEEAAGPPRNSPSIGRAWGDYHCQPLIPRCVRYTDSSEAAEEPHSIAIVVRGGGCGEMAPTADERGFRAASEWSKHRTRLGRLPLPTPYPAMHSSKAAEEPHRIAIGVRGEGCGEKDPTARRKRLQGRLGMVQASDALGATTNSSKAAEEPHRIAIGVRGEGCGEKDPTARRKRLQGRLGMVQASDALGATTNSSKAAEEPHRIAIGVRGEGCGEKDPTARRKRLQGRLGMVQASDALGATTVANPLSRDASDTQIVPRRPRSLTA</sequence>